<keyword evidence="3" id="KW-1185">Reference proteome</keyword>
<dbReference type="EMBL" id="CAADRA010005174">
    <property type="protein sequence ID" value="VFT86507.1"/>
    <property type="molecule type" value="Genomic_DNA"/>
</dbReference>
<evidence type="ECO:0000313" key="3">
    <source>
        <dbReference type="Proteomes" id="UP000332933"/>
    </source>
</evidence>
<proteinExistence type="predicted"/>
<reference evidence="1" key="2">
    <citation type="submission" date="2019-06" db="EMBL/GenBank/DDBJ databases">
        <title>Genomics analysis of Aphanomyces spp. identifies a new class of oomycete effector associated with host adaptation.</title>
        <authorList>
            <person name="Gaulin E."/>
        </authorList>
    </citation>
    <scope>NUCLEOTIDE SEQUENCE</scope>
    <source>
        <strain evidence="1">CBS 578.67</strain>
    </source>
</reference>
<protein>
    <submittedName>
        <fullName evidence="2">Aste57867_9628 protein</fullName>
    </submittedName>
</protein>
<dbReference type="Proteomes" id="UP000332933">
    <property type="component" value="Unassembled WGS sequence"/>
</dbReference>
<dbReference type="AlphaFoldDB" id="A0A485KNG4"/>
<name>A0A485KNG4_9STRA</name>
<gene>
    <name evidence="2" type="primary">Aste57867_9628</name>
    <name evidence="1" type="ORF">As57867_009590</name>
    <name evidence="2" type="ORF">ASTE57867_9628</name>
</gene>
<evidence type="ECO:0000313" key="2">
    <source>
        <dbReference type="EMBL" id="VFT86507.1"/>
    </source>
</evidence>
<evidence type="ECO:0000313" key="1">
    <source>
        <dbReference type="EMBL" id="KAF0699852.1"/>
    </source>
</evidence>
<reference evidence="2 3" key="1">
    <citation type="submission" date="2019-03" db="EMBL/GenBank/DDBJ databases">
        <authorList>
            <person name="Gaulin E."/>
            <person name="Dumas B."/>
        </authorList>
    </citation>
    <scope>NUCLEOTIDE SEQUENCE [LARGE SCALE GENOMIC DNA]</scope>
    <source>
        <strain evidence="2">CBS 568.67</strain>
    </source>
</reference>
<sequence>MGYCWQFASGPPLCKRERHKVAPQGTRGSAVEYKRVKDIVKESLEAGSVHRFQCCCGRDEASLECHTRELLYDFERLGASFLVVVGLERAPSNLSQRWMDVRNAVEPPRPQNSTAHVEGKNRLVLGHRLDLALSFGLWWCHVIKPVRLVWDAMGRFRTFVFGSSFVRCGTGRSVASATRGTCMHATASATQLSPVNRVSRAASPSVSRNESNTSSKTASIAVASIAHNAALDAMTWRAHAT</sequence>
<accession>A0A485KNG4</accession>
<dbReference type="EMBL" id="VJMH01005153">
    <property type="protein sequence ID" value="KAF0699852.1"/>
    <property type="molecule type" value="Genomic_DNA"/>
</dbReference>
<organism evidence="2 3">
    <name type="scientific">Aphanomyces stellatus</name>
    <dbReference type="NCBI Taxonomy" id="120398"/>
    <lineage>
        <taxon>Eukaryota</taxon>
        <taxon>Sar</taxon>
        <taxon>Stramenopiles</taxon>
        <taxon>Oomycota</taxon>
        <taxon>Saprolegniomycetes</taxon>
        <taxon>Saprolegniales</taxon>
        <taxon>Verrucalvaceae</taxon>
        <taxon>Aphanomyces</taxon>
    </lineage>
</organism>